<dbReference type="PANTHER" id="PTHR43163:SF6">
    <property type="entry name" value="DIPEPTIDE TRANSPORT SYSTEM PERMEASE PROTEIN DPPB-RELATED"/>
    <property type="match status" value="1"/>
</dbReference>
<feature type="transmembrane region" description="Helical" evidence="7">
    <location>
        <begin position="179"/>
        <end position="198"/>
    </location>
</feature>
<comment type="caution">
    <text evidence="9">The sequence shown here is derived from an EMBL/GenBank/DDBJ whole genome shotgun (WGS) entry which is preliminary data.</text>
</comment>
<evidence type="ECO:0000313" key="10">
    <source>
        <dbReference type="Proteomes" id="UP000400924"/>
    </source>
</evidence>
<dbReference type="CDD" id="cd06261">
    <property type="entry name" value="TM_PBP2"/>
    <property type="match status" value="1"/>
</dbReference>
<dbReference type="AlphaFoldDB" id="A0A5N8X978"/>
<dbReference type="EMBL" id="VJZC01000001">
    <property type="protein sequence ID" value="MPY55654.1"/>
    <property type="molecule type" value="Genomic_DNA"/>
</dbReference>
<feature type="transmembrane region" description="Helical" evidence="7">
    <location>
        <begin position="105"/>
        <end position="126"/>
    </location>
</feature>
<dbReference type="OrthoDB" id="3171583at2"/>
<reference evidence="9 10" key="1">
    <citation type="submission" date="2019-07" db="EMBL/GenBank/DDBJ databases">
        <title>New species of Amycolatopsis and Streptomyces.</title>
        <authorList>
            <person name="Duangmal K."/>
            <person name="Teo W.F.A."/>
            <person name="Lipun K."/>
        </authorList>
    </citation>
    <scope>NUCLEOTIDE SEQUENCE [LARGE SCALE GENOMIC DNA]</scope>
    <source>
        <strain evidence="9 10">NBRC 106415</strain>
    </source>
</reference>
<dbReference type="SUPFAM" id="SSF161098">
    <property type="entry name" value="MetI-like"/>
    <property type="match status" value="1"/>
</dbReference>
<dbReference type="GO" id="GO:0005886">
    <property type="term" value="C:plasma membrane"/>
    <property type="evidence" value="ECO:0007669"/>
    <property type="project" value="UniProtKB-SubCell"/>
</dbReference>
<keyword evidence="6 7" id="KW-0472">Membrane</keyword>
<evidence type="ECO:0000256" key="2">
    <source>
        <dbReference type="ARBA" id="ARBA00022448"/>
    </source>
</evidence>
<evidence type="ECO:0000256" key="1">
    <source>
        <dbReference type="ARBA" id="ARBA00004651"/>
    </source>
</evidence>
<feature type="transmembrane region" description="Helical" evidence="7">
    <location>
        <begin position="138"/>
        <end position="159"/>
    </location>
</feature>
<accession>A0A5N8X978</accession>
<organism evidence="9 10">
    <name type="scientific">Streptomyces spongiae</name>
    <dbReference type="NCBI Taxonomy" id="565072"/>
    <lineage>
        <taxon>Bacteria</taxon>
        <taxon>Bacillati</taxon>
        <taxon>Actinomycetota</taxon>
        <taxon>Actinomycetes</taxon>
        <taxon>Kitasatosporales</taxon>
        <taxon>Streptomycetaceae</taxon>
        <taxon>Streptomyces</taxon>
    </lineage>
</organism>
<sequence>MVAAFVLRRLGAGILLLLTLSFLVFCLLALSPGTPLQALLGTRPASPELVDSLNARYHLNDPFLVQYGRWLAGVCALDFGQSISVQSDAPVGQILSERMALTLQLGGYALVLILLVGIPLGMLAGIRRGRRTDRAISAGATVAISAPAFVLAIVLLYVFGVALKWFPVYGTGTGFAERVSHLTLPAVALATVLSGILVRQTRAAMLTAMSQDYITFARLRGLSPGRVLVRYALRNAALPVVTSLGLILVAALTSTLFIEQVFSLPGIGTLLLAAVTNNDVPVVQGAVLVLGASVILTNLAVDLLGLALDPRTRFAVKDGA</sequence>
<dbReference type="Gene3D" id="1.10.3720.10">
    <property type="entry name" value="MetI-like"/>
    <property type="match status" value="1"/>
</dbReference>
<evidence type="ECO:0000256" key="7">
    <source>
        <dbReference type="RuleBase" id="RU363032"/>
    </source>
</evidence>
<dbReference type="InterPro" id="IPR035906">
    <property type="entry name" value="MetI-like_sf"/>
</dbReference>
<evidence type="ECO:0000256" key="3">
    <source>
        <dbReference type="ARBA" id="ARBA00022475"/>
    </source>
</evidence>
<gene>
    <name evidence="9" type="ORF">FNH08_00150</name>
</gene>
<dbReference type="Proteomes" id="UP000400924">
    <property type="component" value="Unassembled WGS sequence"/>
</dbReference>
<feature type="transmembrane region" description="Helical" evidence="7">
    <location>
        <begin position="236"/>
        <end position="262"/>
    </location>
</feature>
<keyword evidence="3" id="KW-1003">Cell membrane</keyword>
<keyword evidence="2 7" id="KW-0813">Transport</keyword>
<keyword evidence="4 7" id="KW-0812">Transmembrane</keyword>
<dbReference type="GO" id="GO:0055085">
    <property type="term" value="P:transmembrane transport"/>
    <property type="evidence" value="ECO:0007669"/>
    <property type="project" value="InterPro"/>
</dbReference>
<protein>
    <submittedName>
        <fullName evidence="9">ABC transporter permease</fullName>
    </submittedName>
</protein>
<evidence type="ECO:0000256" key="5">
    <source>
        <dbReference type="ARBA" id="ARBA00022989"/>
    </source>
</evidence>
<dbReference type="Pfam" id="PF00528">
    <property type="entry name" value="BPD_transp_1"/>
    <property type="match status" value="1"/>
</dbReference>
<feature type="transmembrane region" description="Helical" evidence="7">
    <location>
        <begin position="282"/>
        <end position="308"/>
    </location>
</feature>
<comment type="subcellular location">
    <subcellularLocation>
        <location evidence="1 7">Cell membrane</location>
        <topology evidence="1 7">Multi-pass membrane protein</topology>
    </subcellularLocation>
</comment>
<keyword evidence="10" id="KW-1185">Reference proteome</keyword>
<dbReference type="InterPro" id="IPR000515">
    <property type="entry name" value="MetI-like"/>
</dbReference>
<evidence type="ECO:0000259" key="8">
    <source>
        <dbReference type="PROSITE" id="PS50928"/>
    </source>
</evidence>
<dbReference type="InterPro" id="IPR045621">
    <property type="entry name" value="BPD_transp_1_N"/>
</dbReference>
<proteinExistence type="inferred from homology"/>
<dbReference type="Pfam" id="PF19300">
    <property type="entry name" value="BPD_transp_1_N"/>
    <property type="match status" value="1"/>
</dbReference>
<dbReference type="PANTHER" id="PTHR43163">
    <property type="entry name" value="DIPEPTIDE TRANSPORT SYSTEM PERMEASE PROTEIN DPPB-RELATED"/>
    <property type="match status" value="1"/>
</dbReference>
<feature type="domain" description="ABC transmembrane type-1" evidence="8">
    <location>
        <begin position="99"/>
        <end position="305"/>
    </location>
</feature>
<name>A0A5N8X978_9ACTN</name>
<evidence type="ECO:0000313" key="9">
    <source>
        <dbReference type="EMBL" id="MPY55654.1"/>
    </source>
</evidence>
<dbReference type="PROSITE" id="PS50928">
    <property type="entry name" value="ABC_TM1"/>
    <property type="match status" value="1"/>
</dbReference>
<dbReference type="RefSeq" id="WP_152769141.1">
    <property type="nucleotide sequence ID" value="NZ_VJZC01000001.1"/>
</dbReference>
<evidence type="ECO:0000256" key="6">
    <source>
        <dbReference type="ARBA" id="ARBA00023136"/>
    </source>
</evidence>
<evidence type="ECO:0000256" key="4">
    <source>
        <dbReference type="ARBA" id="ARBA00022692"/>
    </source>
</evidence>
<comment type="similarity">
    <text evidence="7">Belongs to the binding-protein-dependent transport system permease family.</text>
</comment>
<keyword evidence="5 7" id="KW-1133">Transmembrane helix</keyword>